<evidence type="ECO:0000313" key="2">
    <source>
        <dbReference type="EMBL" id="GET37260.1"/>
    </source>
</evidence>
<sequence length="139" mass="15790">MLHLAQVQKQEPSGEPQLRLLARQDFETAWVVIAETPVIPSSEAGDWNDGMLVLVDLSPTQQVLSVKDATKWVVSLVSDYLSSGVTPAFLAQEKERIEQGLQSVTLEKQELARKTLELEARREEIQRLLEQRDQDHKEE</sequence>
<dbReference type="AlphaFoldDB" id="A0AAV3X986"/>
<accession>A0AAV3X986</accession>
<protein>
    <submittedName>
        <fullName evidence="2">Uncharacterized protein</fullName>
    </submittedName>
</protein>
<evidence type="ECO:0000256" key="1">
    <source>
        <dbReference type="SAM" id="Coils"/>
    </source>
</evidence>
<proteinExistence type="predicted"/>
<gene>
    <name evidence="2" type="ORF">MiSe_20130</name>
</gene>
<reference evidence="2" key="1">
    <citation type="submission" date="2019-10" db="EMBL/GenBank/DDBJ databases">
        <title>Draft genome sequece of Microseira wollei NIES-4236.</title>
        <authorList>
            <person name="Yamaguchi H."/>
            <person name="Suzuki S."/>
            <person name="Kawachi M."/>
        </authorList>
    </citation>
    <scope>NUCLEOTIDE SEQUENCE</scope>
    <source>
        <strain evidence="2">NIES-4236</strain>
    </source>
</reference>
<dbReference type="EMBL" id="BLAY01000025">
    <property type="protein sequence ID" value="GET37260.1"/>
    <property type="molecule type" value="Genomic_DNA"/>
</dbReference>
<organism evidence="2 3">
    <name type="scientific">Microseira wollei NIES-4236</name>
    <dbReference type="NCBI Taxonomy" id="2530354"/>
    <lineage>
        <taxon>Bacteria</taxon>
        <taxon>Bacillati</taxon>
        <taxon>Cyanobacteriota</taxon>
        <taxon>Cyanophyceae</taxon>
        <taxon>Oscillatoriophycideae</taxon>
        <taxon>Aerosakkonematales</taxon>
        <taxon>Aerosakkonemataceae</taxon>
        <taxon>Microseira</taxon>
    </lineage>
</organism>
<name>A0AAV3X986_9CYAN</name>
<evidence type="ECO:0000313" key="3">
    <source>
        <dbReference type="Proteomes" id="UP001050975"/>
    </source>
</evidence>
<dbReference type="RefSeq" id="WP_226578426.1">
    <property type="nucleotide sequence ID" value="NZ_BLAY01000025.1"/>
</dbReference>
<feature type="coiled-coil region" evidence="1">
    <location>
        <begin position="94"/>
        <end position="138"/>
    </location>
</feature>
<keyword evidence="3" id="KW-1185">Reference proteome</keyword>
<comment type="caution">
    <text evidence="2">The sequence shown here is derived from an EMBL/GenBank/DDBJ whole genome shotgun (WGS) entry which is preliminary data.</text>
</comment>
<dbReference type="Proteomes" id="UP001050975">
    <property type="component" value="Unassembled WGS sequence"/>
</dbReference>
<keyword evidence="1" id="KW-0175">Coiled coil</keyword>